<evidence type="ECO:0000313" key="3">
    <source>
        <dbReference type="EMBL" id="KAK0452292.1"/>
    </source>
</evidence>
<dbReference type="Gene3D" id="3.20.20.80">
    <property type="entry name" value="Glycosidases"/>
    <property type="match status" value="1"/>
</dbReference>
<dbReference type="AlphaFoldDB" id="A0AA39K0Y6"/>
<keyword evidence="3" id="KW-0378">Hydrolase</keyword>
<dbReference type="PANTHER" id="PTHR36183:SF2">
    <property type="entry name" value="BETA-GLUCURONIDASE C-TERMINAL DOMAIN-CONTAINING PROTEIN"/>
    <property type="match status" value="1"/>
</dbReference>
<dbReference type="GO" id="GO:0016787">
    <property type="term" value="F:hydrolase activity"/>
    <property type="evidence" value="ECO:0007669"/>
    <property type="project" value="UniProtKB-KW"/>
</dbReference>
<accession>A0AA39K0Y6</accession>
<gene>
    <name evidence="3" type="ORF">EV421DRAFT_1967336</name>
</gene>
<dbReference type="PANTHER" id="PTHR36183">
    <property type="entry name" value="BETA-GLUCURONIDASE"/>
    <property type="match status" value="1"/>
</dbReference>
<name>A0AA39K0Y6_9AGAR</name>
<dbReference type="EMBL" id="JAUEPT010000004">
    <property type="protein sequence ID" value="KAK0452292.1"/>
    <property type="molecule type" value="Genomic_DNA"/>
</dbReference>
<dbReference type="InterPro" id="IPR052974">
    <property type="entry name" value="GH79_Enzymes"/>
</dbReference>
<dbReference type="InterPro" id="IPR031728">
    <property type="entry name" value="GlcAase_C"/>
</dbReference>
<dbReference type="SUPFAM" id="SSF51445">
    <property type="entry name" value="(Trans)glycosidases"/>
    <property type="match status" value="1"/>
</dbReference>
<keyword evidence="4" id="KW-1185">Reference proteome</keyword>
<dbReference type="Proteomes" id="UP001175226">
    <property type="component" value="Unassembled WGS sequence"/>
</dbReference>
<dbReference type="InterPro" id="IPR017853">
    <property type="entry name" value="GH"/>
</dbReference>
<protein>
    <submittedName>
        <fullName evidence="3">Glycoside hydrolase family 79 protein</fullName>
    </submittedName>
</protein>
<feature type="domain" description="Beta-glucuronidase C-terminal" evidence="2">
    <location>
        <begin position="438"/>
        <end position="540"/>
    </location>
</feature>
<organism evidence="3 4">
    <name type="scientific">Armillaria borealis</name>
    <dbReference type="NCBI Taxonomy" id="47425"/>
    <lineage>
        <taxon>Eukaryota</taxon>
        <taxon>Fungi</taxon>
        <taxon>Dikarya</taxon>
        <taxon>Basidiomycota</taxon>
        <taxon>Agaricomycotina</taxon>
        <taxon>Agaricomycetes</taxon>
        <taxon>Agaricomycetidae</taxon>
        <taxon>Agaricales</taxon>
        <taxon>Marasmiineae</taxon>
        <taxon>Physalacriaceae</taxon>
        <taxon>Armillaria</taxon>
    </lineage>
</organism>
<keyword evidence="1" id="KW-0732">Signal</keyword>
<evidence type="ECO:0000256" key="1">
    <source>
        <dbReference type="SAM" id="SignalP"/>
    </source>
</evidence>
<comment type="caution">
    <text evidence="3">The sequence shown here is derived from an EMBL/GenBank/DDBJ whole genome shotgun (WGS) entry which is preliminary data.</text>
</comment>
<feature type="chain" id="PRO_5041259617" evidence="1">
    <location>
        <begin position="17"/>
        <end position="543"/>
    </location>
</feature>
<sequence>MQPLPLLLAFSACVLAENLSNIRLSGPSTLPPDASKYLNPALASFSIETAFWTSYVGNVSNPNILTQNLLENIKSRTGVPAEIRVGGITADSTYWSSTLDVALFNFITDDGTLHNTTVGPEFWKTMNLLPEGTKIIFNLSPSIEEQDLENLDFEGALDMATAAVENMKAGQLIGMEIGNEPDHYLHFTPQSYTNLWMPWTKNISDALNISAPFFQIAATAEDPLWPYGTAAANAQLDCASALAVGANNDSTVKTCSEHTYQYSVCDPVRLRQATLVNLVNHTRLAQYLDLWQPRIQSVREQLGSDSFVIGEYNSVSCSGRDGVSNTFGQALWLLDTTLYAASINVSRLFVHQRGPLALQSSTQLNHGGLSLYDLWYPIENLNGPVKVFPSYSAYLFVAEAIGTSRSLRIGNIYPGRQANGSSITTEMGDESQGQLVVYGFWDDSLSADFPVKLALLNLQSYNETTEGTRPSTTFDISEYLSEYEDSVTVRRLQAPGADVKEGNITTWAGQTYANGVAEGELIEEKIVGGEIAVAASEAVLVFL</sequence>
<evidence type="ECO:0000259" key="2">
    <source>
        <dbReference type="Pfam" id="PF16862"/>
    </source>
</evidence>
<proteinExistence type="predicted"/>
<dbReference type="Pfam" id="PF16862">
    <property type="entry name" value="Glyco_hydro_79C"/>
    <property type="match status" value="1"/>
</dbReference>
<evidence type="ECO:0000313" key="4">
    <source>
        <dbReference type="Proteomes" id="UP001175226"/>
    </source>
</evidence>
<feature type="signal peptide" evidence="1">
    <location>
        <begin position="1"/>
        <end position="16"/>
    </location>
</feature>
<reference evidence="3" key="1">
    <citation type="submission" date="2023-06" db="EMBL/GenBank/DDBJ databases">
        <authorList>
            <consortium name="Lawrence Berkeley National Laboratory"/>
            <person name="Ahrendt S."/>
            <person name="Sahu N."/>
            <person name="Indic B."/>
            <person name="Wong-Bajracharya J."/>
            <person name="Merenyi Z."/>
            <person name="Ke H.-M."/>
            <person name="Monk M."/>
            <person name="Kocsube S."/>
            <person name="Drula E."/>
            <person name="Lipzen A."/>
            <person name="Balint B."/>
            <person name="Henrissat B."/>
            <person name="Andreopoulos B."/>
            <person name="Martin F.M."/>
            <person name="Harder C.B."/>
            <person name="Rigling D."/>
            <person name="Ford K.L."/>
            <person name="Foster G.D."/>
            <person name="Pangilinan J."/>
            <person name="Papanicolaou A."/>
            <person name="Barry K."/>
            <person name="LaButti K."/>
            <person name="Viragh M."/>
            <person name="Koriabine M."/>
            <person name="Yan M."/>
            <person name="Riley R."/>
            <person name="Champramary S."/>
            <person name="Plett K.L."/>
            <person name="Tsai I.J."/>
            <person name="Slot J."/>
            <person name="Sipos G."/>
            <person name="Plett J."/>
            <person name="Nagy L.G."/>
            <person name="Grigoriev I.V."/>
        </authorList>
    </citation>
    <scope>NUCLEOTIDE SEQUENCE</scope>
    <source>
        <strain evidence="3">FPL87.14</strain>
    </source>
</reference>